<dbReference type="SUPFAM" id="SSF53335">
    <property type="entry name" value="S-adenosyl-L-methionine-dependent methyltransferases"/>
    <property type="match status" value="1"/>
</dbReference>
<dbReference type="Gene3D" id="3.40.50.150">
    <property type="entry name" value="Vaccinia Virus protein VP39"/>
    <property type="match status" value="1"/>
</dbReference>
<dbReference type="EC" id="2.1.1.-" evidence="2"/>
<dbReference type="GO" id="GO:0008173">
    <property type="term" value="F:RNA methyltransferase activity"/>
    <property type="evidence" value="ECO:0007669"/>
    <property type="project" value="UniProtKB-UniRule"/>
</dbReference>
<evidence type="ECO:0000256" key="2">
    <source>
        <dbReference type="RuleBase" id="RU367087"/>
    </source>
</evidence>
<dbReference type="InterPro" id="IPR024160">
    <property type="entry name" value="BIN3_SAM-bd_dom"/>
</dbReference>
<dbReference type="OrthoDB" id="10017101at2759"/>
<evidence type="ECO:0000259" key="4">
    <source>
        <dbReference type="PROSITE" id="PS51515"/>
    </source>
</evidence>
<feature type="domain" description="Bin3-type SAM" evidence="4">
    <location>
        <begin position="404"/>
        <end position="535"/>
    </location>
</feature>
<dbReference type="Pfam" id="PF13649">
    <property type="entry name" value="Methyltransf_25"/>
    <property type="match status" value="1"/>
</dbReference>
<dbReference type="Proteomes" id="UP000232323">
    <property type="component" value="Unassembled WGS sequence"/>
</dbReference>
<keyword evidence="2" id="KW-0808">Transferase</keyword>
<dbReference type="AlphaFoldDB" id="A0A250XKC0"/>
<comment type="similarity">
    <text evidence="2">Belongs to the methyltransferase superfamily.</text>
</comment>
<comment type="caution">
    <text evidence="5">The sequence shown here is derived from an EMBL/GenBank/DDBJ whole genome shotgun (WGS) entry which is preliminary data.</text>
</comment>
<dbReference type="GO" id="GO:0017069">
    <property type="term" value="F:snRNA binding"/>
    <property type="evidence" value="ECO:0007669"/>
    <property type="project" value="TreeGrafter"/>
</dbReference>
<sequence>MSSSNEAAHQDPDHNPDILKRAADLKKKLQGPHLTPNQRKKLRKRLSRLFQPDGDMASDDSAQVEQSDDISRQTDETAAPSVCSHPLSPSHNAPHQHHDSNPDIQGSKRRKLGNLASCVAGSGSDIPPGSSTKAHSRMHGFTLSNAVISEDKSGPFHLPSYTARLSHNSASVVPEALPGASDDSRCTLQVPTRAAPRNLHGSIPHPSLHSKALQHSLAHALELKTSAAPVSIQQRRVPPNDFSSIMQLIAVQLRTSSAPPLKLVPEASAIAGSGRPSGAHFCRRDMSQEVSMISAELSLSGLVAGEICSKVKRGHDLISPPDNPHIMQESKCSPDITASQHTVDVTAVQAGSTKELEQSAEPSTAGAGDGVAGKAKSKKKQKVYPHGNYHNYYGYRALGSFDEDARLRLFKEEWFLNRDVLDVGCNEGLITLAVAARYKCRSVMGVDIDGTLIKRAKSNLREMRSRLSQQLNGYSGHQQGSSIGIAANSHAAQLVSCIFKPSREDARKSSSTCAELQVIPSASSDSCVPGVKQDA</sequence>
<dbReference type="GO" id="GO:0008171">
    <property type="term" value="F:O-methyltransferase activity"/>
    <property type="evidence" value="ECO:0007669"/>
    <property type="project" value="UniProtKB-UniRule"/>
</dbReference>
<dbReference type="PANTHER" id="PTHR12315">
    <property type="entry name" value="BICOID-INTERACTING PROTEIN RELATED"/>
    <property type="match status" value="1"/>
</dbReference>
<accession>A0A250XKC0</accession>
<name>A0A250XKC0_9CHLO</name>
<dbReference type="CDD" id="cd02440">
    <property type="entry name" value="AdoMet_MTases"/>
    <property type="match status" value="1"/>
</dbReference>
<gene>
    <name evidence="5" type="ORF">CEUSTIGMA_g10891.t1</name>
</gene>
<feature type="compositionally biased region" description="Basic residues" evidence="3">
    <location>
        <begin position="38"/>
        <end position="47"/>
    </location>
</feature>
<dbReference type="EMBL" id="BEGY01000099">
    <property type="protein sequence ID" value="GAX83466.1"/>
    <property type="molecule type" value="Genomic_DNA"/>
</dbReference>
<reference evidence="5 6" key="1">
    <citation type="submission" date="2017-08" db="EMBL/GenBank/DDBJ databases">
        <title>Acidophilic green algal genome provides insights into adaptation to an acidic environment.</title>
        <authorList>
            <person name="Hirooka S."/>
            <person name="Hirose Y."/>
            <person name="Kanesaki Y."/>
            <person name="Higuchi S."/>
            <person name="Fujiwara T."/>
            <person name="Onuma R."/>
            <person name="Era A."/>
            <person name="Ohbayashi R."/>
            <person name="Uzuka A."/>
            <person name="Nozaki H."/>
            <person name="Yoshikawa H."/>
            <person name="Miyagishima S.Y."/>
        </authorList>
    </citation>
    <scope>NUCLEOTIDE SEQUENCE [LARGE SCALE GENOMIC DNA]</scope>
    <source>
        <strain evidence="5 6">NIES-2499</strain>
    </source>
</reference>
<dbReference type="PANTHER" id="PTHR12315:SF0">
    <property type="entry name" value="7SK SNRNA METHYLPHOSPHATE CAPPING ENZYME"/>
    <property type="match status" value="1"/>
</dbReference>
<feature type="region of interest" description="Disordered" evidence="3">
    <location>
        <begin position="352"/>
        <end position="382"/>
    </location>
</feature>
<evidence type="ECO:0000313" key="5">
    <source>
        <dbReference type="EMBL" id="GAX83466.1"/>
    </source>
</evidence>
<dbReference type="PROSITE" id="PS51515">
    <property type="entry name" value="BIN3_SAM"/>
    <property type="match status" value="1"/>
</dbReference>
<organism evidence="5 6">
    <name type="scientific">Chlamydomonas eustigma</name>
    <dbReference type="NCBI Taxonomy" id="1157962"/>
    <lineage>
        <taxon>Eukaryota</taxon>
        <taxon>Viridiplantae</taxon>
        <taxon>Chlorophyta</taxon>
        <taxon>core chlorophytes</taxon>
        <taxon>Chlorophyceae</taxon>
        <taxon>CS clade</taxon>
        <taxon>Chlamydomonadales</taxon>
        <taxon>Chlamydomonadaceae</taxon>
        <taxon>Chlamydomonas</taxon>
    </lineage>
</organism>
<keyword evidence="1 2" id="KW-0949">S-adenosyl-L-methionine</keyword>
<evidence type="ECO:0000256" key="3">
    <source>
        <dbReference type="SAM" id="MobiDB-lite"/>
    </source>
</evidence>
<feature type="region of interest" description="Disordered" evidence="3">
    <location>
        <begin position="1"/>
        <end position="108"/>
    </location>
</feature>
<dbReference type="InterPro" id="IPR041698">
    <property type="entry name" value="Methyltransf_25"/>
</dbReference>
<feature type="compositionally biased region" description="Basic and acidic residues" evidence="3">
    <location>
        <begin position="8"/>
        <end position="27"/>
    </location>
</feature>
<evidence type="ECO:0000256" key="1">
    <source>
        <dbReference type="PROSITE-ProRule" id="PRU00848"/>
    </source>
</evidence>
<dbReference type="InterPro" id="IPR029063">
    <property type="entry name" value="SAM-dependent_MTases_sf"/>
</dbReference>
<proteinExistence type="inferred from homology"/>
<keyword evidence="2" id="KW-0489">Methyltransferase</keyword>
<dbReference type="STRING" id="1157962.A0A250XKC0"/>
<dbReference type="InterPro" id="IPR039772">
    <property type="entry name" value="Bin3-like"/>
</dbReference>
<dbReference type="GO" id="GO:0040031">
    <property type="term" value="P:snRNA modification"/>
    <property type="evidence" value="ECO:0007669"/>
    <property type="project" value="TreeGrafter"/>
</dbReference>
<keyword evidence="6" id="KW-1185">Reference proteome</keyword>
<evidence type="ECO:0000313" key="6">
    <source>
        <dbReference type="Proteomes" id="UP000232323"/>
    </source>
</evidence>
<dbReference type="GO" id="GO:0032259">
    <property type="term" value="P:methylation"/>
    <property type="evidence" value="ECO:0007669"/>
    <property type="project" value="UniProtKB-KW"/>
</dbReference>
<protein>
    <recommendedName>
        <fullName evidence="2">RNA methyltransferase</fullName>
        <ecNumber evidence="2">2.1.1.-</ecNumber>
    </recommendedName>
</protein>